<reference evidence="1 2" key="1">
    <citation type="submission" date="2015-04" db="EMBL/GenBank/DDBJ databases">
        <title>Microcin producing Clostridium sp. JC272T.</title>
        <authorList>
            <person name="Jyothsna T."/>
            <person name="Sasikala C."/>
            <person name="Ramana C."/>
        </authorList>
    </citation>
    <scope>NUCLEOTIDE SEQUENCE [LARGE SCALE GENOMIC DNA]</scope>
    <source>
        <strain evidence="1 2">JC272</strain>
    </source>
</reference>
<proteinExistence type="predicted"/>
<sequence length="87" mass="10117">MRIVSKPAKSKRASISNIPNTFAFTFIRNWLSDKQYEKEREEYFIGNLSSQEVSLAMKEIKWLSRNFKDLDIISIEDSSGNITQVIL</sequence>
<name>A0A0M3DG79_9FIRM</name>
<gene>
    <name evidence="1" type="ORF">VN21_14060</name>
</gene>
<dbReference type="OrthoDB" id="1754126at2"/>
<dbReference type="AlphaFoldDB" id="A0A0M3DG79"/>
<accession>A0A0M3DG79</accession>
<keyword evidence="2" id="KW-1185">Reference proteome</keyword>
<dbReference type="RefSeq" id="WP_046823817.1">
    <property type="nucleotide sequence ID" value="NZ_JBCLWQ010000002.1"/>
</dbReference>
<dbReference type="EMBL" id="LBBT01000275">
    <property type="protein sequence ID" value="KKY00454.1"/>
    <property type="molecule type" value="Genomic_DNA"/>
</dbReference>
<evidence type="ECO:0000313" key="1">
    <source>
        <dbReference type="EMBL" id="KKY00454.1"/>
    </source>
</evidence>
<organism evidence="1 2">
    <name type="scientific">Paraclostridium benzoelyticum</name>
    <dbReference type="NCBI Taxonomy" id="1629550"/>
    <lineage>
        <taxon>Bacteria</taxon>
        <taxon>Bacillati</taxon>
        <taxon>Bacillota</taxon>
        <taxon>Clostridia</taxon>
        <taxon>Peptostreptococcales</taxon>
        <taxon>Peptostreptococcaceae</taxon>
        <taxon>Paraclostridium</taxon>
    </lineage>
</organism>
<comment type="caution">
    <text evidence="1">The sequence shown here is derived from an EMBL/GenBank/DDBJ whole genome shotgun (WGS) entry which is preliminary data.</text>
</comment>
<dbReference type="PATRIC" id="fig|1629550.3.peg.2269"/>
<protein>
    <submittedName>
        <fullName evidence="1">Uncharacterized protein</fullName>
    </submittedName>
</protein>
<dbReference type="Proteomes" id="UP000034407">
    <property type="component" value="Unassembled WGS sequence"/>
</dbReference>
<evidence type="ECO:0000313" key="2">
    <source>
        <dbReference type="Proteomes" id="UP000034407"/>
    </source>
</evidence>